<protein>
    <recommendedName>
        <fullName evidence="1">Hda lid domain-containing protein</fullName>
    </recommendedName>
</protein>
<dbReference type="InterPro" id="IPR027417">
    <property type="entry name" value="P-loop_NTPase"/>
</dbReference>
<dbReference type="SUPFAM" id="SSF52540">
    <property type="entry name" value="P-loop containing nucleoside triphosphate hydrolases"/>
    <property type="match status" value="1"/>
</dbReference>
<accession>A0A381RZW5</accession>
<feature type="domain" description="Hda lid" evidence="1">
    <location>
        <begin position="153"/>
        <end position="217"/>
    </location>
</feature>
<dbReference type="Pfam" id="PF22688">
    <property type="entry name" value="Hda_lid"/>
    <property type="match status" value="1"/>
</dbReference>
<feature type="non-terminal residue" evidence="2">
    <location>
        <position position="1"/>
    </location>
</feature>
<organism evidence="2">
    <name type="scientific">marine metagenome</name>
    <dbReference type="NCBI Taxonomy" id="408172"/>
    <lineage>
        <taxon>unclassified sequences</taxon>
        <taxon>metagenomes</taxon>
        <taxon>ecological metagenomes</taxon>
    </lineage>
</organism>
<name>A0A381RZW5_9ZZZZ</name>
<gene>
    <name evidence="2" type="ORF">METZ01_LOCUS49533</name>
</gene>
<evidence type="ECO:0000313" key="2">
    <source>
        <dbReference type="EMBL" id="SUZ96679.1"/>
    </source>
</evidence>
<dbReference type="GO" id="GO:0006270">
    <property type="term" value="P:DNA replication initiation"/>
    <property type="evidence" value="ECO:0007669"/>
    <property type="project" value="TreeGrafter"/>
</dbReference>
<dbReference type="InterPro" id="IPR055199">
    <property type="entry name" value="Hda_lid"/>
</dbReference>
<dbReference type="Gene3D" id="3.40.50.300">
    <property type="entry name" value="P-loop containing nucleotide triphosphate hydrolases"/>
    <property type="match status" value="1"/>
</dbReference>
<dbReference type="GO" id="GO:0003688">
    <property type="term" value="F:DNA replication origin binding"/>
    <property type="evidence" value="ECO:0007669"/>
    <property type="project" value="TreeGrafter"/>
</dbReference>
<dbReference type="GO" id="GO:0005886">
    <property type="term" value="C:plasma membrane"/>
    <property type="evidence" value="ECO:0007669"/>
    <property type="project" value="TreeGrafter"/>
</dbReference>
<evidence type="ECO:0000259" key="1">
    <source>
        <dbReference type="Pfam" id="PF22688"/>
    </source>
</evidence>
<dbReference type="Gene3D" id="1.10.8.60">
    <property type="match status" value="1"/>
</dbReference>
<dbReference type="PANTHER" id="PTHR30050">
    <property type="entry name" value="CHROMOSOMAL REPLICATION INITIATOR PROTEIN DNAA"/>
    <property type="match status" value="1"/>
</dbReference>
<dbReference type="AlphaFoldDB" id="A0A381RZW5"/>
<reference evidence="2" key="1">
    <citation type="submission" date="2018-05" db="EMBL/GenBank/DDBJ databases">
        <authorList>
            <person name="Lanie J.A."/>
            <person name="Ng W.-L."/>
            <person name="Kazmierczak K.M."/>
            <person name="Andrzejewski T.M."/>
            <person name="Davidsen T.M."/>
            <person name="Wayne K.J."/>
            <person name="Tettelin H."/>
            <person name="Glass J.I."/>
            <person name="Rusch D."/>
            <person name="Podicherti R."/>
            <person name="Tsui H.-C.T."/>
            <person name="Winkler M.E."/>
        </authorList>
    </citation>
    <scope>NUCLEOTIDE SEQUENCE</scope>
</reference>
<dbReference type="EMBL" id="UINC01002438">
    <property type="protein sequence ID" value="SUZ96679.1"/>
    <property type="molecule type" value="Genomic_DNA"/>
</dbReference>
<sequence>VSDQLPLKFPLREEFTLDRFRVGLNRELIETAASNERVWIYGEARVGKTHLAQAICGQNEHSAFLPGKTTSPYDVDLDKYGAYRHLVIDDIDCWLGRRDVEEQLLALTETRLAAGLGFLMTGSGTPHQLSFSIDDLGSRVRSFHCMELKALPDSEKRQWLVDEVNERGLKLPDDVLEYLFARVGRSQAHLVDVIEKLDFESLAQSRKLTIPFVREVLKL</sequence>
<proteinExistence type="predicted"/>
<dbReference type="PANTHER" id="PTHR30050:SF5">
    <property type="entry name" value="DNAA REGULATORY INACTIVATOR HDA"/>
    <property type="match status" value="1"/>
</dbReference>